<dbReference type="Proteomes" id="UP000187209">
    <property type="component" value="Unassembled WGS sequence"/>
</dbReference>
<name>A0A1R2CX89_9CILI</name>
<evidence type="ECO:0000313" key="3">
    <source>
        <dbReference type="Proteomes" id="UP000187209"/>
    </source>
</evidence>
<feature type="region of interest" description="Disordered" evidence="1">
    <location>
        <begin position="1"/>
        <end position="58"/>
    </location>
</feature>
<dbReference type="OrthoDB" id="10656262at2759"/>
<dbReference type="EMBL" id="MPUH01000039">
    <property type="protein sequence ID" value="OMJ93627.1"/>
    <property type="molecule type" value="Genomic_DNA"/>
</dbReference>
<reference evidence="2 3" key="1">
    <citation type="submission" date="2016-11" db="EMBL/GenBank/DDBJ databases">
        <title>The macronuclear genome of Stentor coeruleus: a giant cell with tiny introns.</title>
        <authorList>
            <person name="Slabodnick M."/>
            <person name="Ruby J.G."/>
            <person name="Reiff S.B."/>
            <person name="Swart E.C."/>
            <person name="Gosai S."/>
            <person name="Prabakaran S."/>
            <person name="Witkowska E."/>
            <person name="Larue G.E."/>
            <person name="Fisher S."/>
            <person name="Freeman R.M."/>
            <person name="Gunawardena J."/>
            <person name="Chu W."/>
            <person name="Stover N.A."/>
            <person name="Gregory B.D."/>
            <person name="Nowacki M."/>
            <person name="Derisi J."/>
            <person name="Roy S.W."/>
            <person name="Marshall W.F."/>
            <person name="Sood P."/>
        </authorList>
    </citation>
    <scope>NUCLEOTIDE SEQUENCE [LARGE SCALE GENOMIC DNA]</scope>
    <source>
        <strain evidence="2">WM001</strain>
    </source>
</reference>
<dbReference type="AlphaFoldDB" id="A0A1R2CX89"/>
<feature type="compositionally biased region" description="Basic and acidic residues" evidence="1">
    <location>
        <begin position="42"/>
        <end position="58"/>
    </location>
</feature>
<organism evidence="2 3">
    <name type="scientific">Stentor coeruleus</name>
    <dbReference type="NCBI Taxonomy" id="5963"/>
    <lineage>
        <taxon>Eukaryota</taxon>
        <taxon>Sar</taxon>
        <taxon>Alveolata</taxon>
        <taxon>Ciliophora</taxon>
        <taxon>Postciliodesmatophora</taxon>
        <taxon>Heterotrichea</taxon>
        <taxon>Heterotrichida</taxon>
        <taxon>Stentoridae</taxon>
        <taxon>Stentor</taxon>
    </lineage>
</organism>
<comment type="caution">
    <text evidence="2">The sequence shown here is derived from an EMBL/GenBank/DDBJ whole genome shotgun (WGS) entry which is preliminary data.</text>
</comment>
<evidence type="ECO:0000256" key="1">
    <source>
        <dbReference type="SAM" id="MobiDB-lite"/>
    </source>
</evidence>
<evidence type="ECO:0008006" key="4">
    <source>
        <dbReference type="Google" id="ProtNLM"/>
    </source>
</evidence>
<sequence>MESKSKQERFSRLDTLEKIKPSAKQAGSRFKSNSPVKPRSLSPKDKKLNRSFDSKQWNKDIEKISKQEQALIKAIKELNSKYHAAKARITQSKKVIPKEDPQESKTKEIEKSLLQIDSKLRKLKEKHIPEAIKKNNK</sequence>
<keyword evidence="3" id="KW-1185">Reference proteome</keyword>
<proteinExistence type="predicted"/>
<accession>A0A1R2CX89</accession>
<evidence type="ECO:0000313" key="2">
    <source>
        <dbReference type="EMBL" id="OMJ93627.1"/>
    </source>
</evidence>
<feature type="compositionally biased region" description="Basic and acidic residues" evidence="1">
    <location>
        <begin position="1"/>
        <end position="20"/>
    </location>
</feature>
<protein>
    <recommendedName>
        <fullName evidence="4">Enkurin domain-containing protein</fullName>
    </recommendedName>
</protein>
<gene>
    <name evidence="2" type="ORF">SteCoe_3322</name>
</gene>